<dbReference type="EC" id="2.7.13.3" evidence="3"/>
<evidence type="ECO:0000256" key="8">
    <source>
        <dbReference type="ARBA" id="ARBA00022989"/>
    </source>
</evidence>
<dbReference type="CDD" id="cd00082">
    <property type="entry name" value="HisKA"/>
    <property type="match status" value="1"/>
</dbReference>
<dbReference type="SMART" id="SM00388">
    <property type="entry name" value="HisKA"/>
    <property type="match status" value="1"/>
</dbReference>
<evidence type="ECO:0000256" key="6">
    <source>
        <dbReference type="ARBA" id="ARBA00022692"/>
    </source>
</evidence>
<proteinExistence type="predicted"/>
<keyword evidence="7 13" id="KW-0418">Kinase</keyword>
<evidence type="ECO:0000256" key="2">
    <source>
        <dbReference type="ARBA" id="ARBA00004141"/>
    </source>
</evidence>
<reference evidence="13" key="1">
    <citation type="submission" date="2021-06" db="EMBL/GenBank/DDBJ databases">
        <title>Vibrio nov. sp., novel gut bacterium isolated from Yellow Sea oyster.</title>
        <authorList>
            <person name="Muhammad N."/>
            <person name="Nguyen T.H."/>
            <person name="Lee Y.-J."/>
            <person name="Ko J."/>
            <person name="Kim S.-G."/>
        </authorList>
    </citation>
    <scope>NUCLEOTIDE SEQUENCE</scope>
    <source>
        <strain evidence="13">OG9-811</strain>
    </source>
</reference>
<dbReference type="InterPro" id="IPR003661">
    <property type="entry name" value="HisK_dim/P_dom"/>
</dbReference>
<dbReference type="InterPro" id="IPR005467">
    <property type="entry name" value="His_kinase_dom"/>
</dbReference>
<dbReference type="PANTHER" id="PTHR45436:SF15">
    <property type="entry name" value="SENSOR HISTIDINE KINASE CUSS"/>
    <property type="match status" value="1"/>
</dbReference>
<evidence type="ECO:0000256" key="11">
    <source>
        <dbReference type="SAM" id="Phobius"/>
    </source>
</evidence>
<dbReference type="EMBL" id="CP076643">
    <property type="protein sequence ID" value="QXO18817.1"/>
    <property type="molecule type" value="Genomic_DNA"/>
</dbReference>
<evidence type="ECO:0000256" key="10">
    <source>
        <dbReference type="ARBA" id="ARBA00023136"/>
    </source>
</evidence>
<keyword evidence="10 11" id="KW-0472">Membrane</keyword>
<keyword evidence="5" id="KW-0808">Transferase</keyword>
<evidence type="ECO:0000256" key="4">
    <source>
        <dbReference type="ARBA" id="ARBA00022553"/>
    </source>
</evidence>
<dbReference type="RefSeq" id="WP_218563139.1">
    <property type="nucleotide sequence ID" value="NZ_CP076643.1"/>
</dbReference>
<comment type="subcellular location">
    <subcellularLocation>
        <location evidence="2">Membrane</location>
        <topology evidence="2">Multi-pass membrane protein</topology>
    </subcellularLocation>
</comment>
<sequence length="500" mass="56867">MSVKSVYQQLASGQSARLTSIERKLINSVSLVFGFFLFAVFLSVDIGLDDWVEDQFNQAMLNKANYLKSEISFNHDKVEFTADLRFLPEYSSEQDPHYFQIWHDGKTIGRSPNLSSYPNVDLIAPDIAIGEQRIIDVVMPNGELGKATLSNFVPQSDDGSIEPVSMTIYESAGGLDSLLWLVDGLLISSFLIAIVVMRFVTQTIIRRGLAPLDKLNEDLKALSLTDQHSVSELDLPDKRVEEIEPIRKELNRFIRSNQQLIKNEQRITGDIAHELKTPLAEMITLSEVYLRYPDDERISKTYPDDILAIAKRMKSIVEKLLLLQRTASPSLNLRKEALSIRSVLAQVKQDIEFKYPDVAQRLEQKCETDEWFLTDRFSLETILINLLDNALYYSPAQTKVEACWHEQDGDYELSISNHLNHTISQEQLDKMVQPLFQIDDSRTNNERFGLGLSIINNICQQHGYGLDFSLPESLKFTVSIRIPKIGAQVEDEYVEGEAVV</sequence>
<evidence type="ECO:0000313" key="13">
    <source>
        <dbReference type="EMBL" id="QXO18817.1"/>
    </source>
</evidence>
<evidence type="ECO:0000313" key="14">
    <source>
        <dbReference type="Proteomes" id="UP000694232"/>
    </source>
</evidence>
<feature type="transmembrane region" description="Helical" evidence="11">
    <location>
        <begin position="178"/>
        <end position="200"/>
    </location>
</feature>
<organism evidence="13 14">
    <name type="scientific">Vibrio ostreae</name>
    <dbReference type="NCBI Taxonomy" id="2841925"/>
    <lineage>
        <taxon>Bacteria</taxon>
        <taxon>Pseudomonadati</taxon>
        <taxon>Pseudomonadota</taxon>
        <taxon>Gammaproteobacteria</taxon>
        <taxon>Vibrionales</taxon>
        <taxon>Vibrionaceae</taxon>
        <taxon>Vibrio</taxon>
    </lineage>
</organism>
<dbReference type="SMART" id="SM00387">
    <property type="entry name" value="HATPase_c"/>
    <property type="match status" value="1"/>
</dbReference>
<dbReference type="AlphaFoldDB" id="A0A975UBX9"/>
<keyword evidence="14" id="KW-1185">Reference proteome</keyword>
<evidence type="ECO:0000256" key="1">
    <source>
        <dbReference type="ARBA" id="ARBA00000085"/>
    </source>
</evidence>
<protein>
    <recommendedName>
        <fullName evidence="3">histidine kinase</fullName>
        <ecNumber evidence="3">2.7.13.3</ecNumber>
    </recommendedName>
</protein>
<dbReference type="KEGG" id="vos:KNV97_11350"/>
<dbReference type="GO" id="GO:0005886">
    <property type="term" value="C:plasma membrane"/>
    <property type="evidence" value="ECO:0007669"/>
    <property type="project" value="TreeGrafter"/>
</dbReference>
<dbReference type="PROSITE" id="PS50109">
    <property type="entry name" value="HIS_KIN"/>
    <property type="match status" value="1"/>
</dbReference>
<evidence type="ECO:0000256" key="7">
    <source>
        <dbReference type="ARBA" id="ARBA00022777"/>
    </source>
</evidence>
<accession>A0A975UBX9</accession>
<gene>
    <name evidence="13" type="ORF">KNV97_11350</name>
</gene>
<dbReference type="Pfam" id="PF02518">
    <property type="entry name" value="HATPase_c"/>
    <property type="match status" value="1"/>
</dbReference>
<dbReference type="GO" id="GO:0000155">
    <property type="term" value="F:phosphorelay sensor kinase activity"/>
    <property type="evidence" value="ECO:0007669"/>
    <property type="project" value="InterPro"/>
</dbReference>
<evidence type="ECO:0000256" key="9">
    <source>
        <dbReference type="ARBA" id="ARBA00023012"/>
    </source>
</evidence>
<evidence type="ECO:0000256" key="3">
    <source>
        <dbReference type="ARBA" id="ARBA00012438"/>
    </source>
</evidence>
<comment type="catalytic activity">
    <reaction evidence="1">
        <text>ATP + protein L-histidine = ADP + protein N-phospho-L-histidine.</text>
        <dbReference type="EC" id="2.7.13.3"/>
    </reaction>
</comment>
<evidence type="ECO:0000259" key="12">
    <source>
        <dbReference type="PROSITE" id="PS50109"/>
    </source>
</evidence>
<feature type="domain" description="Histidine kinase" evidence="12">
    <location>
        <begin position="270"/>
        <end position="486"/>
    </location>
</feature>
<dbReference type="InterPro" id="IPR003594">
    <property type="entry name" value="HATPase_dom"/>
</dbReference>
<feature type="transmembrane region" description="Helical" evidence="11">
    <location>
        <begin position="25"/>
        <end position="44"/>
    </location>
</feature>
<keyword evidence="4" id="KW-0597">Phosphoprotein</keyword>
<dbReference type="Pfam" id="PF00512">
    <property type="entry name" value="HisKA"/>
    <property type="match status" value="1"/>
</dbReference>
<name>A0A975UBX9_9VIBR</name>
<keyword evidence="8 11" id="KW-1133">Transmembrane helix</keyword>
<dbReference type="PANTHER" id="PTHR45436">
    <property type="entry name" value="SENSOR HISTIDINE KINASE YKOH"/>
    <property type="match status" value="1"/>
</dbReference>
<keyword evidence="9" id="KW-0902">Two-component regulatory system</keyword>
<dbReference type="Proteomes" id="UP000694232">
    <property type="component" value="Chromosome 1"/>
</dbReference>
<keyword evidence="6 11" id="KW-0812">Transmembrane</keyword>
<evidence type="ECO:0000256" key="5">
    <source>
        <dbReference type="ARBA" id="ARBA00022679"/>
    </source>
</evidence>
<dbReference type="InterPro" id="IPR050428">
    <property type="entry name" value="TCS_sensor_his_kinase"/>
</dbReference>